<feature type="compositionally biased region" description="Basic and acidic residues" evidence="1">
    <location>
        <begin position="70"/>
        <end position="80"/>
    </location>
</feature>
<evidence type="ECO:0000256" key="1">
    <source>
        <dbReference type="SAM" id="MobiDB-lite"/>
    </source>
</evidence>
<proteinExistence type="predicted"/>
<organism evidence="3 4">
    <name type="scientific">Entomomonas moraniae</name>
    <dbReference type="NCBI Taxonomy" id="2213226"/>
    <lineage>
        <taxon>Bacteria</taxon>
        <taxon>Pseudomonadati</taxon>
        <taxon>Pseudomonadota</taxon>
        <taxon>Gammaproteobacteria</taxon>
        <taxon>Pseudomonadales</taxon>
        <taxon>Pseudomonadaceae</taxon>
        <taxon>Entomomonas</taxon>
    </lineage>
</organism>
<dbReference type="Proteomes" id="UP000273143">
    <property type="component" value="Chromosome"/>
</dbReference>
<dbReference type="RefSeq" id="WP_127161856.1">
    <property type="nucleotide sequence ID" value="NZ_CP029822.1"/>
</dbReference>
<evidence type="ECO:0000313" key="3">
    <source>
        <dbReference type="EMBL" id="AZS49666.1"/>
    </source>
</evidence>
<feature type="compositionally biased region" description="Acidic residues" evidence="1">
    <location>
        <begin position="8"/>
        <end position="19"/>
    </location>
</feature>
<dbReference type="InterPro" id="IPR041131">
    <property type="entry name" value="MuF_C"/>
</dbReference>
<feature type="region of interest" description="Disordered" evidence="1">
    <location>
        <begin position="1"/>
        <end position="28"/>
    </location>
</feature>
<evidence type="ECO:0000313" key="4">
    <source>
        <dbReference type="Proteomes" id="UP000273143"/>
    </source>
</evidence>
<accession>A0A3S9XBB3</accession>
<name>A0A3S9XBB3_9GAMM</name>
<dbReference type="Pfam" id="PF18819">
    <property type="entry name" value="MuF_C"/>
    <property type="match status" value="1"/>
</dbReference>
<sequence length="1410" mass="157867">MTDQNLSEVEEKELTEEGSQDNQSENPYLFIAKDVHKEQEKRKRKQILAIIRKQDEESRLRQNNTPLVSDEERAAREKKAEQRLQLRAENFGNGSWGNIPLSADEESLIKKKSSERRDQIGENLDTLSMDLTSIGAMQKMMLPDEYVKLLHNAKVLNVKPSVLYGMSADETRWIDESVKLKEGGISFSKTPVVSRYLREPSKAAIASDSIVNMQLIEDRIRRQTVYDSLSNNEKLHSTSSFDNFGYGVGKTNTLIRGVYTYGLNTVDEAATRLIGNFLPREHKDLALTASEMRKEARGMSLLEYAQDRESWHHDMRANNVGNIYDSKGFNAAIKYLSNNPGLIWTSIMQELPTMLAGGPAGKIVTKPLEIGLKKTILSTLSQKVLTKLAQNSAVGALSSSTNYGANLVQAWDGSHRDINKAINVANKKTSIEAAFGAASGMLPDKIVGGKGRLAKVVNGVSKTQVGIGINTLGSYVAATSVDENISKGALLANFLVGNMTAVAGSGMDHFPTIKKFNSEVAENKKNIKILEDSMVNDPLVKRDPDFMRSFIGEIVQDTDSAIKDVYVSANKFTEYFESKGIDPFLKAKELTGDINSLQEAMDLGTTLKIPLDNYLVDIVAAGHGKGFSQDISESPRSMTDNELSAFNDKQTSELPQIFEELNQKLAALHDKTQQSDVFKDVRQQLINIGEKEANAEHKALLYQSFFEKMAKHTDVDATALYTKYKLAITKDNLENLDTTHTRYAQTGKIEDLFKPHSDQAEHYRAMLDNAVNSLVSRDITLDLGNTPAVLQAVGAPKLTLKITRDVVRKATNGAKHDVSMDTIKNLPELLSDPVAVFKSNTEENSIVVLIDAVDGSNRSVIAAIHLDYAEKRNIQINKIASVYGKDSIDGFVKREVKNDRLLYSRNEESQNLVRSDGLQLPVDGSPRRGSDKSVLSPSDIVKYEQRKDGNTNGFIEIDNDGNVRINVSSTANLSTFLHETGHFFLHSLTDIANMPEAKHELKTDLAVIHQWLKVDETKGFTRKQHEQFARGFEAYLMTGKAPSPELKGAFERFKGWLIEIYRDVRNLNVPLSDDVRQVFDRMLASDKAIESAKSSTRPLFDNPLEANMSAKEYAQYKKNYSAIESRAKEKLFKRLVLEQKRIATKDWQEKQNNIRDEVSKEINKEPVYQVLDYLEKGILLDGKKSKSYKIDRQLLKDQFGEQVVRQLKSLTSNRDGVSPESLADVFGFSSAAEMVSALQKAPNKHMLINLEIQARMAKKYGDTLNDGSITEKAITLLENEDKANILKQEIIALSREGSAFEKSQLEGDNIKSIYDVMLNDEYLNNMAEQVLLRKTIEDINPDLYLVAGRSANQEAYDAIKKKNTRLAMEAKQRELLNHVLYIRALELKNNCKRNIENGYIKQQMNTGVGD</sequence>
<keyword evidence="4" id="KW-1185">Reference proteome</keyword>
<gene>
    <name evidence="3" type="ORF">DM558_02215</name>
</gene>
<reference evidence="4" key="1">
    <citation type="submission" date="2018-06" db="EMBL/GenBank/DDBJ databases">
        <title>Complete genome of Pseudomonas insecticola strain QZS01.</title>
        <authorList>
            <person name="Wang J."/>
            <person name="Su Q."/>
        </authorList>
    </citation>
    <scope>NUCLEOTIDE SEQUENCE [LARGE SCALE GENOMIC DNA]</scope>
    <source>
        <strain evidence="4">QZS01</strain>
    </source>
</reference>
<dbReference type="EMBL" id="CP029822">
    <property type="protein sequence ID" value="AZS49666.1"/>
    <property type="molecule type" value="Genomic_DNA"/>
</dbReference>
<feature type="region of interest" description="Disordered" evidence="1">
    <location>
        <begin position="58"/>
        <end position="80"/>
    </location>
</feature>
<evidence type="ECO:0000259" key="2">
    <source>
        <dbReference type="Pfam" id="PF18819"/>
    </source>
</evidence>
<feature type="domain" description="Phage MuF C-terminal" evidence="2">
    <location>
        <begin position="811"/>
        <end position="910"/>
    </location>
</feature>
<feature type="region of interest" description="Disordered" evidence="1">
    <location>
        <begin position="914"/>
        <end position="935"/>
    </location>
</feature>
<protein>
    <recommendedName>
        <fullName evidence="2">Phage MuF C-terminal domain-containing protein</fullName>
    </recommendedName>
</protein>
<dbReference type="KEGG" id="emo:DM558_02215"/>